<organism evidence="4 5">
    <name type="scientific">Streptomyces albus</name>
    <dbReference type="NCBI Taxonomy" id="1888"/>
    <lineage>
        <taxon>Bacteria</taxon>
        <taxon>Bacillati</taxon>
        <taxon>Actinomycetota</taxon>
        <taxon>Actinomycetes</taxon>
        <taxon>Kitasatosporales</taxon>
        <taxon>Streptomycetaceae</taxon>
        <taxon>Streptomyces</taxon>
    </lineage>
</organism>
<evidence type="ECO:0000259" key="3">
    <source>
        <dbReference type="Pfam" id="PF10646"/>
    </source>
</evidence>
<protein>
    <recommendedName>
        <fullName evidence="3">GerMN domain-containing protein</fullName>
    </recommendedName>
</protein>
<dbReference type="Proteomes" id="UP000298111">
    <property type="component" value="Unassembled WGS sequence"/>
</dbReference>
<dbReference type="EMBL" id="RCIY01000040">
    <property type="protein sequence ID" value="TGG86147.1"/>
    <property type="molecule type" value="Genomic_DNA"/>
</dbReference>
<comment type="caution">
    <text evidence="4">The sequence shown here is derived from an EMBL/GenBank/DDBJ whole genome shotgun (WGS) entry which is preliminary data.</text>
</comment>
<dbReference type="Pfam" id="PF10646">
    <property type="entry name" value="Germane"/>
    <property type="match status" value="1"/>
</dbReference>
<dbReference type="GeneID" id="75179898"/>
<gene>
    <name evidence="4" type="ORF">D8771_07005</name>
</gene>
<evidence type="ECO:0000313" key="4">
    <source>
        <dbReference type="EMBL" id="TGG86147.1"/>
    </source>
</evidence>
<feature type="domain" description="GerMN" evidence="3">
    <location>
        <begin position="51"/>
        <end position="139"/>
    </location>
</feature>
<feature type="region of interest" description="Disordered" evidence="1">
    <location>
        <begin position="166"/>
        <end position="187"/>
    </location>
</feature>
<feature type="chain" id="PRO_5044323017" description="GerMN domain-containing protein" evidence="2">
    <location>
        <begin position="17"/>
        <end position="187"/>
    </location>
</feature>
<dbReference type="PROSITE" id="PS51257">
    <property type="entry name" value="PROKAR_LIPOPROTEIN"/>
    <property type="match status" value="1"/>
</dbReference>
<accession>A0A6C1CAQ1</accession>
<dbReference type="AlphaFoldDB" id="A0A6C1CAQ1"/>
<evidence type="ECO:0000313" key="5">
    <source>
        <dbReference type="Proteomes" id="UP000298111"/>
    </source>
</evidence>
<dbReference type="RefSeq" id="WP_016471286.1">
    <property type="nucleotide sequence ID" value="NZ_BBQG01000014.1"/>
</dbReference>
<dbReference type="InterPro" id="IPR019606">
    <property type="entry name" value="GerMN"/>
</dbReference>
<reference evidence="4 5" key="1">
    <citation type="submission" date="2018-10" db="EMBL/GenBank/DDBJ databases">
        <title>Isolation of pseudouridimycin from Streptomyces albus DSM 40763.</title>
        <authorList>
            <person name="Rosenqvist P."/>
            <person name="Metsae-Ketelae M."/>
            <person name="Virta P."/>
        </authorList>
    </citation>
    <scope>NUCLEOTIDE SEQUENCE [LARGE SCALE GENOMIC DNA]</scope>
    <source>
        <strain evidence="4 5">DSM 40763</strain>
    </source>
</reference>
<sequence>MRRRVLLAALVPPLVAGLLTGCGVSTTGPEAAGAPASGLASPGSELHHARLYFVGPHGSQVVSRRTPAALGPQAALDLLLDGPTRAERARGLHSVLPPMNGGLTARPAGRGKVSVDLPYEIADMELAAVGQIACTAADAELPGDVPPDEVDVDLYELGEREPFTVHCNSKGNVVPADAPDRSAAPSR</sequence>
<feature type="compositionally biased region" description="Low complexity" evidence="1">
    <location>
        <begin position="173"/>
        <end position="187"/>
    </location>
</feature>
<evidence type="ECO:0000256" key="1">
    <source>
        <dbReference type="SAM" id="MobiDB-lite"/>
    </source>
</evidence>
<feature type="signal peptide" evidence="2">
    <location>
        <begin position="1"/>
        <end position="16"/>
    </location>
</feature>
<evidence type="ECO:0000256" key="2">
    <source>
        <dbReference type="SAM" id="SignalP"/>
    </source>
</evidence>
<keyword evidence="2" id="KW-0732">Signal</keyword>
<name>A0A6C1CAQ1_9ACTN</name>
<proteinExistence type="predicted"/>